<dbReference type="EMBL" id="CP025198">
    <property type="protein sequence ID" value="AXE39510.1"/>
    <property type="molecule type" value="Genomic_DNA"/>
</dbReference>
<evidence type="ECO:0000259" key="5">
    <source>
        <dbReference type="PROSITE" id="PS51192"/>
    </source>
</evidence>
<evidence type="ECO:0000313" key="8">
    <source>
        <dbReference type="Proteomes" id="UP000251995"/>
    </source>
</evidence>
<evidence type="ECO:0000256" key="2">
    <source>
        <dbReference type="PROSITE-ProRule" id="PRU00325"/>
    </source>
</evidence>
<keyword evidence="2" id="KW-0479">Metal-binding</keyword>
<dbReference type="PROSITE" id="PS50966">
    <property type="entry name" value="ZF_SWIM"/>
    <property type="match status" value="1"/>
</dbReference>
<gene>
    <name evidence="7" type="ORF">JS278_02369</name>
</gene>
<accession>A0A344UW62</accession>
<dbReference type="InterPro" id="IPR038718">
    <property type="entry name" value="SNF2-like_sf"/>
</dbReference>
<dbReference type="KEGG" id="acij:JS278_02369"/>
<dbReference type="GO" id="GO:0016787">
    <property type="term" value="F:hydrolase activity"/>
    <property type="evidence" value="ECO:0007669"/>
    <property type="project" value="UniProtKB-KW"/>
</dbReference>
<feature type="domain" description="Helicase ATP-binding" evidence="5">
    <location>
        <begin position="702"/>
        <end position="868"/>
    </location>
</feature>
<dbReference type="InterPro" id="IPR001650">
    <property type="entry name" value="Helicase_C-like"/>
</dbReference>
<evidence type="ECO:0008006" key="9">
    <source>
        <dbReference type="Google" id="ProtNLM"/>
    </source>
</evidence>
<dbReference type="InterPro" id="IPR027417">
    <property type="entry name" value="P-loop_NTPase"/>
</dbReference>
<dbReference type="Pfam" id="PF00176">
    <property type="entry name" value="SNF2-rel_dom"/>
    <property type="match status" value="1"/>
</dbReference>
<dbReference type="Gene3D" id="3.40.50.10810">
    <property type="entry name" value="Tandem AAA-ATPase domain"/>
    <property type="match status" value="1"/>
</dbReference>
<reference evidence="7 8" key="1">
    <citation type="submission" date="2017-12" db="EMBL/GenBank/DDBJ databases">
        <title>The whole genome sequence of the Acidipropionibacterium virtanenii sp. nov. type strain JS278.</title>
        <authorList>
            <person name="Laine P."/>
            <person name="Deptula P."/>
            <person name="Varmanen P."/>
            <person name="Auvinen P."/>
        </authorList>
    </citation>
    <scope>NUCLEOTIDE SEQUENCE [LARGE SCALE GENOMIC DNA]</scope>
    <source>
        <strain evidence="7 8">JS278</strain>
    </source>
</reference>
<dbReference type="AlphaFoldDB" id="A0A344UW62"/>
<dbReference type="Gene3D" id="3.40.50.300">
    <property type="entry name" value="P-loop containing nucleotide triphosphate hydrolases"/>
    <property type="match status" value="1"/>
</dbReference>
<keyword evidence="2" id="KW-0863">Zinc-finger</keyword>
<name>A0A344UW62_9ACTN</name>
<dbReference type="OrthoDB" id="9760715at2"/>
<dbReference type="Pfam" id="PF00271">
    <property type="entry name" value="Helicase_C"/>
    <property type="match status" value="1"/>
</dbReference>
<dbReference type="SUPFAM" id="SSF52540">
    <property type="entry name" value="P-loop containing nucleoside triphosphate hydrolases"/>
    <property type="match status" value="2"/>
</dbReference>
<dbReference type="SMART" id="SM00487">
    <property type="entry name" value="DEXDc"/>
    <property type="match status" value="1"/>
</dbReference>
<protein>
    <recommendedName>
        <fullName evidence="9">RNA polymerase-associated protein RapA</fullName>
    </recommendedName>
</protein>
<keyword evidence="1" id="KW-0378">Hydrolase</keyword>
<dbReference type="PROSITE" id="PS51192">
    <property type="entry name" value="HELICASE_ATP_BIND_1"/>
    <property type="match status" value="1"/>
</dbReference>
<evidence type="ECO:0000313" key="7">
    <source>
        <dbReference type="EMBL" id="AXE39510.1"/>
    </source>
</evidence>
<feature type="region of interest" description="Disordered" evidence="3">
    <location>
        <begin position="1"/>
        <end position="28"/>
    </location>
</feature>
<keyword evidence="2" id="KW-0862">Zinc</keyword>
<dbReference type="InterPro" id="IPR014001">
    <property type="entry name" value="Helicase_ATP-bd"/>
</dbReference>
<proteinExistence type="predicted"/>
<dbReference type="InterPro" id="IPR007527">
    <property type="entry name" value="Znf_SWIM"/>
</dbReference>
<evidence type="ECO:0000259" key="6">
    <source>
        <dbReference type="PROSITE" id="PS51194"/>
    </source>
</evidence>
<feature type="domain" description="SWIM-type" evidence="4">
    <location>
        <begin position="97"/>
        <end position="131"/>
    </location>
</feature>
<dbReference type="PANTHER" id="PTHR10799">
    <property type="entry name" value="SNF2/RAD54 HELICASE FAMILY"/>
    <property type="match status" value="1"/>
</dbReference>
<organism evidence="7 8">
    <name type="scientific">Acidipropionibacterium virtanenii</name>
    <dbReference type="NCBI Taxonomy" id="2057246"/>
    <lineage>
        <taxon>Bacteria</taxon>
        <taxon>Bacillati</taxon>
        <taxon>Actinomycetota</taxon>
        <taxon>Actinomycetes</taxon>
        <taxon>Propionibacteriales</taxon>
        <taxon>Propionibacteriaceae</taxon>
        <taxon>Acidipropionibacterium</taxon>
    </lineage>
</organism>
<dbReference type="InterPro" id="IPR000330">
    <property type="entry name" value="SNF2_N"/>
</dbReference>
<evidence type="ECO:0000256" key="3">
    <source>
        <dbReference type="SAM" id="MobiDB-lite"/>
    </source>
</evidence>
<dbReference type="GO" id="GO:0005524">
    <property type="term" value="F:ATP binding"/>
    <property type="evidence" value="ECO:0007669"/>
    <property type="project" value="InterPro"/>
</dbReference>
<evidence type="ECO:0000256" key="1">
    <source>
        <dbReference type="ARBA" id="ARBA00022801"/>
    </source>
</evidence>
<dbReference type="PROSITE" id="PS51194">
    <property type="entry name" value="HELICASE_CTER"/>
    <property type="match status" value="1"/>
</dbReference>
<keyword evidence="8" id="KW-1185">Reference proteome</keyword>
<feature type="domain" description="Helicase C-terminal" evidence="6">
    <location>
        <begin position="995"/>
        <end position="1143"/>
    </location>
</feature>
<dbReference type="Proteomes" id="UP000251995">
    <property type="component" value="Chromosome"/>
</dbReference>
<evidence type="ECO:0000259" key="4">
    <source>
        <dbReference type="PROSITE" id="PS50966"/>
    </source>
</evidence>
<sequence>MRRPKGGNAVSRFTTPQSARSEDERLKHGLSAASPRLCRVRRPDSFLGLATPSTWSLGQQYARGGRAHVVDFDSRTGQVLGRCRGSRGRNYTIRVSYDLDLDDQLCAIDGTCTCPVGFNCKHCVAVVLADLRDQGLDPGIGASPSLVPRDLPAAPPKPPAWSRTLDRIFSPSMAPGSGSAVRPLGLLVSFTPDRTVEQFRAALLGSRVPVRGFNQGGFVFGSPAGSVTVRPVRPGKTKKWVKSGISWWTVQGGDATVSPVQSAAVDALHKLYSGAAYLGGQDPLPLEGIDSQALWAVLERIRDVGVPLIEDDGRFSPVHLEETPALADIQISRDGAGDLTLSADLRHPQMPADSPTAKLGDPPHGIAWRDSTGLHLAGLDHAADRSWAQLAAEPRALRIPAEGYDHFITDVFPRIAQLDWASPDGSFTPPDPPAPGLHLELGVSGATATDPTPHAHLRWSWHYRDDRGRGRGPLALRAGRFDPGRDVDREEEILAPVLDALSGLPAVLSDADGPELRPESRLDGMDVITLVDEVRPGLEELGVVIEAEDLPQFRQVADPQVHVGLGADAGNDWLDLEITVEVDGHRLPISSLIRGLTLNDEAIFLEDGTYFTLDNPELDQLRQLLAEAAELGDQRRKGVQVPAVRISWWEELLSLGIVQTSQDQWFDAVRRAIAEPPEPAEVPDGLTADLRPYQLAGFRWMAGLRRSGLGGVLADDMGLGKTVQALAMILDEREHSEQEAVRPPWLVVAPTSVVSNWAEEAGKFTPGLRVAMIEATQRRRGTPLSEIAAGADVVVTSYALLRLESDDYAAQPWAGMLLDEAQNAKNRASKVFACIKTIGAPVVYAVTGTPMENNLDELWAVFALAAPGLLGGHKQFQTAFRRPIERDEDDAGQRMNTMRRRIAPFLLRRSKDQIALDLPAKQEQVLHVDLAPAHRRAYERQLQHERQRVLQLTEDIDHNQIEVLSALTRLRQLAIDPSLVDQGEEAKAPSSKLDALVPLLAQAAEEGHRVLVFSQFTRYLRRIAERLDHEHIAYSYLDGTTGHRRAVIDGFTKGDDPVFLISLKAGGVGINLTQADYAILADPWWNPAAENQAVDRAHRIGQTRPVHVYRMVARDTIEEKVLALQDAKRELISGVLDAGEGAAATGGSRLSAEDVRMLLS</sequence>
<dbReference type="SMART" id="SM00490">
    <property type="entry name" value="HELICc"/>
    <property type="match status" value="1"/>
</dbReference>
<dbReference type="Pfam" id="PF04434">
    <property type="entry name" value="SWIM"/>
    <property type="match status" value="1"/>
</dbReference>
<dbReference type="CDD" id="cd18793">
    <property type="entry name" value="SF2_C_SNF"/>
    <property type="match status" value="1"/>
</dbReference>
<dbReference type="InterPro" id="IPR049730">
    <property type="entry name" value="SNF2/RAD54-like_C"/>
</dbReference>
<dbReference type="GO" id="GO:0008270">
    <property type="term" value="F:zinc ion binding"/>
    <property type="evidence" value="ECO:0007669"/>
    <property type="project" value="UniProtKB-KW"/>
</dbReference>